<keyword evidence="4 6" id="KW-1133">Transmembrane helix</keyword>
<evidence type="ECO:0000256" key="5">
    <source>
        <dbReference type="ARBA" id="ARBA00023136"/>
    </source>
</evidence>
<dbReference type="GO" id="GO:0071421">
    <property type="term" value="P:manganese ion transmembrane transport"/>
    <property type="evidence" value="ECO:0000318"/>
    <property type="project" value="GO_Central"/>
</dbReference>
<evidence type="ECO:0008006" key="9">
    <source>
        <dbReference type="Google" id="ProtNLM"/>
    </source>
</evidence>
<dbReference type="STRING" id="3694.B9GKB2"/>
<dbReference type="GO" id="GO:0009535">
    <property type="term" value="C:chloroplast thylakoid membrane"/>
    <property type="evidence" value="ECO:0000318"/>
    <property type="project" value="GO_Central"/>
</dbReference>
<dbReference type="GO" id="GO:0005384">
    <property type="term" value="F:manganese ion transmembrane transporter activity"/>
    <property type="evidence" value="ECO:0000318"/>
    <property type="project" value="GO_Central"/>
</dbReference>
<comment type="subcellular location">
    <subcellularLocation>
        <location evidence="1">Membrane</location>
        <topology evidence="1">Multi-pass membrane protein</topology>
    </subcellularLocation>
</comment>
<accession>B9GKB2</accession>
<feature type="transmembrane region" description="Helical" evidence="6">
    <location>
        <begin position="20"/>
        <end position="39"/>
    </location>
</feature>
<dbReference type="GO" id="GO:0070588">
    <property type="term" value="P:calcium ion transmembrane transport"/>
    <property type="evidence" value="ECO:0000318"/>
    <property type="project" value="GO_Central"/>
</dbReference>
<dbReference type="EMBL" id="CM009290">
    <property type="protein sequence ID" value="PNT53644.1"/>
    <property type="molecule type" value="Genomic_DNA"/>
</dbReference>
<dbReference type="Proteomes" id="UP000006729">
    <property type="component" value="Chromosome 1"/>
</dbReference>
<reference evidence="7 8" key="1">
    <citation type="journal article" date="2006" name="Science">
        <title>The genome of black cottonwood, Populus trichocarpa (Torr. &amp; Gray).</title>
        <authorList>
            <person name="Tuskan G.A."/>
            <person name="Difazio S."/>
            <person name="Jansson S."/>
            <person name="Bohlmann J."/>
            <person name="Grigoriev I."/>
            <person name="Hellsten U."/>
            <person name="Putnam N."/>
            <person name="Ralph S."/>
            <person name="Rombauts S."/>
            <person name="Salamov A."/>
            <person name="Schein J."/>
            <person name="Sterck L."/>
            <person name="Aerts A."/>
            <person name="Bhalerao R.R."/>
            <person name="Bhalerao R.P."/>
            <person name="Blaudez D."/>
            <person name="Boerjan W."/>
            <person name="Brun A."/>
            <person name="Brunner A."/>
            <person name="Busov V."/>
            <person name="Campbell M."/>
            <person name="Carlson J."/>
            <person name="Chalot M."/>
            <person name="Chapman J."/>
            <person name="Chen G.L."/>
            <person name="Cooper D."/>
            <person name="Coutinho P.M."/>
            <person name="Couturier J."/>
            <person name="Covert S."/>
            <person name="Cronk Q."/>
            <person name="Cunningham R."/>
            <person name="Davis J."/>
            <person name="Degroeve S."/>
            <person name="Dejardin A."/>
            <person name="Depamphilis C."/>
            <person name="Detter J."/>
            <person name="Dirks B."/>
            <person name="Dubchak I."/>
            <person name="Duplessis S."/>
            <person name="Ehlting J."/>
            <person name="Ellis B."/>
            <person name="Gendler K."/>
            <person name="Goodstein D."/>
            <person name="Gribskov M."/>
            <person name="Grimwood J."/>
            <person name="Groover A."/>
            <person name="Gunter L."/>
            <person name="Hamberger B."/>
            <person name="Heinze B."/>
            <person name="Helariutta Y."/>
            <person name="Henrissat B."/>
            <person name="Holligan D."/>
            <person name="Holt R."/>
            <person name="Huang W."/>
            <person name="Islam-Faridi N."/>
            <person name="Jones S."/>
            <person name="Jones-Rhoades M."/>
            <person name="Jorgensen R."/>
            <person name="Joshi C."/>
            <person name="Kangasjarvi J."/>
            <person name="Karlsson J."/>
            <person name="Kelleher C."/>
            <person name="Kirkpatrick R."/>
            <person name="Kirst M."/>
            <person name="Kohler A."/>
            <person name="Kalluri U."/>
            <person name="Larimer F."/>
            <person name="Leebens-Mack J."/>
            <person name="Leple J.C."/>
            <person name="Locascio P."/>
            <person name="Lou Y."/>
            <person name="Lucas S."/>
            <person name="Martin F."/>
            <person name="Montanini B."/>
            <person name="Napoli C."/>
            <person name="Nelson D.R."/>
            <person name="Nelson C."/>
            <person name="Nieminen K."/>
            <person name="Nilsson O."/>
            <person name="Pereda V."/>
            <person name="Peter G."/>
            <person name="Philippe R."/>
            <person name="Pilate G."/>
            <person name="Poliakov A."/>
            <person name="Razumovskaya J."/>
            <person name="Richardson P."/>
            <person name="Rinaldi C."/>
            <person name="Ritland K."/>
            <person name="Rouze P."/>
            <person name="Ryaboy D."/>
            <person name="Schmutz J."/>
            <person name="Schrader J."/>
            <person name="Segerman B."/>
            <person name="Shin H."/>
            <person name="Siddiqui A."/>
            <person name="Sterky F."/>
            <person name="Terry A."/>
            <person name="Tsai C.J."/>
            <person name="Uberbacher E."/>
            <person name="Unneberg P."/>
            <person name="Vahala J."/>
            <person name="Wall K."/>
            <person name="Wessler S."/>
            <person name="Yang G."/>
            <person name="Yin T."/>
            <person name="Douglas C."/>
            <person name="Marra M."/>
            <person name="Sandberg G."/>
            <person name="Van de Peer Y."/>
            <person name="Rokhsar D."/>
        </authorList>
    </citation>
    <scope>NUCLEOTIDE SEQUENCE [LARGE SCALE GENOMIC DNA]</scope>
    <source>
        <strain evidence="8">cv. Nisqually</strain>
    </source>
</reference>
<name>B9GKB2_POPTR</name>
<protein>
    <recommendedName>
        <fullName evidence="9">GDT1 family protein</fullName>
    </recommendedName>
</protein>
<dbReference type="InParanoid" id="B9GKB2"/>
<keyword evidence="8" id="KW-1185">Reference proteome</keyword>
<dbReference type="PANTHER" id="PTHR12608:SF6">
    <property type="entry name" value="PROTEIN PAM71, CHLOROPLASTIC"/>
    <property type="match status" value="1"/>
</dbReference>
<evidence type="ECO:0000256" key="3">
    <source>
        <dbReference type="ARBA" id="ARBA00022692"/>
    </source>
</evidence>
<proteinExistence type="inferred from homology"/>
<evidence type="ECO:0000256" key="4">
    <source>
        <dbReference type="ARBA" id="ARBA00022989"/>
    </source>
</evidence>
<dbReference type="GO" id="GO:0032472">
    <property type="term" value="P:Golgi calcium ion transport"/>
    <property type="evidence" value="ECO:0000318"/>
    <property type="project" value="GO_Central"/>
</dbReference>
<evidence type="ECO:0000313" key="7">
    <source>
        <dbReference type="EMBL" id="PNT53644.1"/>
    </source>
</evidence>
<evidence type="ECO:0000256" key="2">
    <source>
        <dbReference type="ARBA" id="ARBA00009190"/>
    </source>
</evidence>
<evidence type="ECO:0000256" key="1">
    <source>
        <dbReference type="ARBA" id="ARBA00004141"/>
    </source>
</evidence>
<evidence type="ECO:0000256" key="6">
    <source>
        <dbReference type="SAM" id="Phobius"/>
    </source>
</evidence>
<dbReference type="AlphaFoldDB" id="B9GKB2"/>
<sequence>MPLPCIWAELAVSELPGNGAGILAAANIIISTFLLVFVAEWSDKSFFSTIGRLNLDYIIFVYRLNSQVPVYIVNVSLSACPPVILQEFSHAALAAASSPVIGGPLTGHGVATVIDVLGGSLLGTFLSEMNVQLSAP</sequence>
<evidence type="ECO:0000313" key="8">
    <source>
        <dbReference type="Proteomes" id="UP000006729"/>
    </source>
</evidence>
<keyword evidence="3 6" id="KW-0812">Transmembrane</keyword>
<dbReference type="HOGENOM" id="CLU_1878952_0_0_1"/>
<dbReference type="InterPro" id="IPR001727">
    <property type="entry name" value="GDT1-like"/>
</dbReference>
<dbReference type="GO" id="GO:0005794">
    <property type="term" value="C:Golgi apparatus"/>
    <property type="evidence" value="ECO:0000318"/>
    <property type="project" value="GO_Central"/>
</dbReference>
<comment type="similarity">
    <text evidence="2">Belongs to the GDT1 family.</text>
</comment>
<dbReference type="GO" id="GO:0015085">
    <property type="term" value="F:calcium ion transmembrane transporter activity"/>
    <property type="evidence" value="ECO:0000318"/>
    <property type="project" value="GO_Central"/>
</dbReference>
<dbReference type="GO" id="GO:0032468">
    <property type="term" value="P:Golgi calcium ion homeostasis"/>
    <property type="evidence" value="ECO:0000318"/>
    <property type="project" value="GO_Central"/>
</dbReference>
<gene>
    <name evidence="7" type="ORF">POPTR_001G097100</name>
</gene>
<keyword evidence="5 6" id="KW-0472">Membrane</keyword>
<dbReference type="eggNOG" id="KOG2881">
    <property type="taxonomic scope" value="Eukaryota"/>
</dbReference>
<organism evidence="7 8">
    <name type="scientific">Populus trichocarpa</name>
    <name type="common">Western balsam poplar</name>
    <name type="synonym">Populus balsamifera subsp. trichocarpa</name>
    <dbReference type="NCBI Taxonomy" id="3694"/>
    <lineage>
        <taxon>Eukaryota</taxon>
        <taxon>Viridiplantae</taxon>
        <taxon>Streptophyta</taxon>
        <taxon>Embryophyta</taxon>
        <taxon>Tracheophyta</taxon>
        <taxon>Spermatophyta</taxon>
        <taxon>Magnoliopsida</taxon>
        <taxon>eudicotyledons</taxon>
        <taxon>Gunneridae</taxon>
        <taxon>Pentapetalae</taxon>
        <taxon>rosids</taxon>
        <taxon>fabids</taxon>
        <taxon>Malpighiales</taxon>
        <taxon>Salicaceae</taxon>
        <taxon>Saliceae</taxon>
        <taxon>Populus</taxon>
    </lineage>
</organism>
<dbReference type="PANTHER" id="PTHR12608">
    <property type="entry name" value="TRANSMEMBRANE PROTEIN HTP-1 RELATED"/>
    <property type="match status" value="1"/>
</dbReference>